<evidence type="ECO:0000259" key="15">
    <source>
        <dbReference type="PROSITE" id="PS51020"/>
    </source>
</evidence>
<dbReference type="SUPFAM" id="SSF82895">
    <property type="entry name" value="TSP-1 type 1 repeat"/>
    <property type="match status" value="5"/>
</dbReference>
<keyword evidence="6 12" id="KW-0732">Signal</keyword>
<keyword evidence="8" id="KW-0130">Cell adhesion</keyword>
<dbReference type="AlphaFoldDB" id="A0A0N5AUY2"/>
<dbReference type="InterPro" id="IPR000884">
    <property type="entry name" value="TSP1_rpt"/>
</dbReference>
<evidence type="ECO:0000313" key="16">
    <source>
        <dbReference type="Proteomes" id="UP000046393"/>
    </source>
</evidence>
<dbReference type="InterPro" id="IPR002861">
    <property type="entry name" value="Reeler_dom"/>
</dbReference>
<dbReference type="Pfam" id="PF19028">
    <property type="entry name" value="TSP1_spondin"/>
    <property type="match status" value="1"/>
</dbReference>
<evidence type="ECO:0000256" key="3">
    <source>
        <dbReference type="ARBA" id="ARBA00022525"/>
    </source>
</evidence>
<dbReference type="Pfam" id="PF00090">
    <property type="entry name" value="TSP_1"/>
    <property type="match status" value="4"/>
</dbReference>
<dbReference type="PROSITE" id="PS50092">
    <property type="entry name" value="TSP1"/>
    <property type="match status" value="5"/>
</dbReference>
<dbReference type="GO" id="GO:0004867">
    <property type="term" value="F:serine-type endopeptidase inhibitor activity"/>
    <property type="evidence" value="ECO:0007669"/>
    <property type="project" value="InterPro"/>
</dbReference>
<keyword evidence="7" id="KW-0677">Repeat</keyword>
<organism evidence="16 17">
    <name type="scientific">Syphacia muris</name>
    <dbReference type="NCBI Taxonomy" id="451379"/>
    <lineage>
        <taxon>Eukaryota</taxon>
        <taxon>Metazoa</taxon>
        <taxon>Ecdysozoa</taxon>
        <taxon>Nematoda</taxon>
        <taxon>Chromadorea</taxon>
        <taxon>Rhabditida</taxon>
        <taxon>Spirurina</taxon>
        <taxon>Oxyuridomorpha</taxon>
        <taxon>Oxyuroidea</taxon>
        <taxon>Oxyuridae</taxon>
        <taxon>Syphacia</taxon>
    </lineage>
</organism>
<dbReference type="InterPro" id="IPR009465">
    <property type="entry name" value="Spondin_N"/>
</dbReference>
<dbReference type="InterPro" id="IPR038678">
    <property type="entry name" value="Spondin_N_sf"/>
</dbReference>
<accession>A0A0N5AUY2</accession>
<evidence type="ECO:0000256" key="7">
    <source>
        <dbReference type="ARBA" id="ARBA00022737"/>
    </source>
</evidence>
<name>A0A0N5AUY2_9BILA</name>
<keyword evidence="9" id="KW-1015">Disulfide bond</keyword>
<dbReference type="CDD" id="cd00109">
    <property type="entry name" value="Kunitz-type"/>
    <property type="match status" value="1"/>
</dbReference>
<evidence type="ECO:0000256" key="5">
    <source>
        <dbReference type="ARBA" id="ARBA00022723"/>
    </source>
</evidence>
<dbReference type="Gene3D" id="2.20.100.10">
    <property type="entry name" value="Thrombospondin type-1 (TSP1) repeat"/>
    <property type="match status" value="5"/>
</dbReference>
<keyword evidence="4" id="KW-0272">Extracellular matrix</keyword>
<evidence type="ECO:0000256" key="8">
    <source>
        <dbReference type="ARBA" id="ARBA00022889"/>
    </source>
</evidence>
<keyword evidence="5" id="KW-0479">Metal-binding</keyword>
<evidence type="ECO:0000313" key="17">
    <source>
        <dbReference type="WBParaSite" id="SMUV_0000867901-mRNA-1"/>
    </source>
</evidence>
<evidence type="ECO:0000256" key="6">
    <source>
        <dbReference type="ARBA" id="ARBA00022729"/>
    </source>
</evidence>
<dbReference type="FunFam" id="2.60.40.2130:FF:000002">
    <property type="entry name" value="Putative Spondin-1"/>
    <property type="match status" value="1"/>
</dbReference>
<evidence type="ECO:0000259" key="13">
    <source>
        <dbReference type="PROSITE" id="PS50279"/>
    </source>
</evidence>
<dbReference type="WBParaSite" id="SMUV_0000867901-mRNA-1">
    <property type="protein sequence ID" value="SMUV_0000867901-mRNA-1"/>
    <property type="gene ID" value="SMUV_0000867901"/>
</dbReference>
<evidence type="ECO:0000256" key="2">
    <source>
        <dbReference type="ARBA" id="ARBA00019594"/>
    </source>
</evidence>
<dbReference type="Gene3D" id="2.60.40.4060">
    <property type="entry name" value="Reeler domain"/>
    <property type="match status" value="1"/>
</dbReference>
<protein>
    <recommendedName>
        <fullName evidence="2">Spondin-1</fullName>
    </recommendedName>
    <alternativeName>
        <fullName evidence="11">F-spondin</fullName>
    </alternativeName>
</protein>
<dbReference type="Pfam" id="PF06468">
    <property type="entry name" value="Spond_N"/>
    <property type="match status" value="1"/>
</dbReference>
<dbReference type="PROSITE" id="PS50279">
    <property type="entry name" value="BPTI_KUNITZ_2"/>
    <property type="match status" value="1"/>
</dbReference>
<comment type="subcellular location">
    <subcellularLocation>
        <location evidence="1">Secreted</location>
        <location evidence="1">Extracellular space</location>
        <location evidence="1">Extracellular matrix</location>
    </subcellularLocation>
</comment>
<dbReference type="InterPro" id="IPR002223">
    <property type="entry name" value="Kunitz_BPTI"/>
</dbReference>
<dbReference type="NCBIfam" id="NF038123">
    <property type="entry name" value="NF038123_dom"/>
    <property type="match status" value="1"/>
</dbReference>
<dbReference type="PRINTS" id="PR00759">
    <property type="entry name" value="BASICPTASE"/>
</dbReference>
<dbReference type="CDD" id="cd08544">
    <property type="entry name" value="Reeler"/>
    <property type="match status" value="1"/>
</dbReference>
<dbReference type="Pfam" id="PF00014">
    <property type="entry name" value="Kunitz_BPTI"/>
    <property type="match status" value="1"/>
</dbReference>
<dbReference type="PANTHER" id="PTHR11311">
    <property type="entry name" value="SPONDIN"/>
    <property type="match status" value="1"/>
</dbReference>
<dbReference type="GO" id="GO:0031012">
    <property type="term" value="C:extracellular matrix"/>
    <property type="evidence" value="ECO:0007669"/>
    <property type="project" value="TreeGrafter"/>
</dbReference>
<dbReference type="Pfam" id="PF02014">
    <property type="entry name" value="Reeler"/>
    <property type="match status" value="1"/>
</dbReference>
<evidence type="ECO:0000256" key="4">
    <source>
        <dbReference type="ARBA" id="ARBA00022530"/>
    </source>
</evidence>
<dbReference type="PROSITE" id="PS51019">
    <property type="entry name" value="REELIN"/>
    <property type="match status" value="1"/>
</dbReference>
<dbReference type="SMART" id="SM00209">
    <property type="entry name" value="TSP1"/>
    <property type="match status" value="5"/>
</dbReference>
<dbReference type="InterPro" id="IPR036880">
    <property type="entry name" value="Kunitz_BPTI_sf"/>
</dbReference>
<evidence type="ECO:0000256" key="1">
    <source>
        <dbReference type="ARBA" id="ARBA00004498"/>
    </source>
</evidence>
<dbReference type="InterPro" id="IPR051418">
    <property type="entry name" value="Spondin/Thrombospondin_T1"/>
</dbReference>
<evidence type="ECO:0000256" key="12">
    <source>
        <dbReference type="SAM" id="SignalP"/>
    </source>
</evidence>
<evidence type="ECO:0000256" key="11">
    <source>
        <dbReference type="ARBA" id="ARBA00030964"/>
    </source>
</evidence>
<dbReference type="GO" id="GO:0046872">
    <property type="term" value="F:metal ion binding"/>
    <property type="evidence" value="ECO:0007669"/>
    <property type="project" value="UniProtKB-KW"/>
</dbReference>
<dbReference type="SMART" id="SM00131">
    <property type="entry name" value="KU"/>
    <property type="match status" value="1"/>
</dbReference>
<keyword evidence="16" id="KW-1185">Reference proteome</keyword>
<feature type="signal peptide" evidence="12">
    <location>
        <begin position="1"/>
        <end position="16"/>
    </location>
</feature>
<dbReference type="SUPFAM" id="SSF57362">
    <property type="entry name" value="BPTI-like"/>
    <property type="match status" value="1"/>
</dbReference>
<dbReference type="GO" id="GO:0007155">
    <property type="term" value="P:cell adhesion"/>
    <property type="evidence" value="ECO:0007669"/>
    <property type="project" value="UniProtKB-KW"/>
</dbReference>
<dbReference type="STRING" id="451379.A0A0N5AUY2"/>
<dbReference type="InterPro" id="IPR042307">
    <property type="entry name" value="Reeler_sf"/>
</dbReference>
<dbReference type="InterPro" id="IPR044004">
    <property type="entry name" value="TSP1_spondin_dom"/>
</dbReference>
<dbReference type="Gene3D" id="4.10.410.10">
    <property type="entry name" value="Pancreatic trypsin inhibitor Kunitz domain"/>
    <property type="match status" value="1"/>
</dbReference>
<keyword evidence="10" id="KW-0325">Glycoprotein</keyword>
<proteinExistence type="predicted"/>
<dbReference type="InterPro" id="IPR036383">
    <property type="entry name" value="TSP1_rpt_sf"/>
</dbReference>
<dbReference type="Gene3D" id="2.60.40.2130">
    <property type="entry name" value="F-spondin domain"/>
    <property type="match status" value="1"/>
</dbReference>
<reference evidence="17" key="1">
    <citation type="submission" date="2017-02" db="UniProtKB">
        <authorList>
            <consortium name="WormBaseParasite"/>
        </authorList>
    </citation>
    <scope>IDENTIFICATION</scope>
</reference>
<feature type="chain" id="PRO_5005893452" description="Spondin-1" evidence="12">
    <location>
        <begin position="17"/>
        <end position="811"/>
    </location>
</feature>
<feature type="domain" description="Reelin" evidence="14">
    <location>
        <begin position="4"/>
        <end position="180"/>
    </location>
</feature>
<feature type="domain" description="BPTI/Kunitz inhibitor" evidence="13">
    <location>
        <begin position="616"/>
        <end position="666"/>
    </location>
</feature>
<feature type="domain" description="Spondin" evidence="15">
    <location>
        <begin position="180"/>
        <end position="371"/>
    </location>
</feature>
<evidence type="ECO:0000256" key="9">
    <source>
        <dbReference type="ARBA" id="ARBA00023157"/>
    </source>
</evidence>
<evidence type="ECO:0000256" key="10">
    <source>
        <dbReference type="ARBA" id="ARBA00023180"/>
    </source>
</evidence>
<sequence>MKLLFIIILTLEYSLEEKCVRKLYETNTLQKPGNNGFVIEIVSATDDANNSITSYTPGEKYIVRLRGWHEEFIIQTFRGFGIFAQFEDDKPAGKFEIQKDTNDIRIAPSCREAGVSHSNLLPKTSVEVFWKAPGSSAAGCVLVRAAVITAPDVWYAEDGDLTKTVCVKENYTKIEPVDDANTECCACDEAKYDLEFIGLWSKETHPKDYPSLEHLTHFTDMLGASHSTNYSLWKFGANASDGMKEIAEWGNTYKAEQEMKDRATEIRTLMKIKGLWYPEVQGKTTSSFQVNKYHHLVSLAAMFGPSPDWCVGISSVNLCLPDCSWVNERVFELLSFDAGTDNGQSYMSPNSPTTPRIPIHPITTKTDKMSPFYSEDSDAIPPLARLVLTRRDLVKSDCKPDEVYRKTAYNATNTSEDEEYKDRRECMITEWEPWSLCSATCGKGIRMRSRVYVFPIKAQMFHCHRQVIERQFCNSAISECKDSDAFNSKCTVSNWNLWSECSVTCGDGVRIRGREFKETSTKKDDCPHVKLTETEKCIGDNGDDCNVTPNPMCKATSWSEWSPCSASCDDGIRVRTRLLFYTEHEQQCSNVNLIEKDTCNLQSCRRLLSAHLKVICEEEKLTGQCQGKFPRYWYNAKKKVCERFIYTGCKGNRNQFRTKEECKRTCLPGYQGKKVVSGHQLIDEFGAETVDDGGKRVDCVVSEWTVWGNCSATCGDGERVRSRQIQVFPRNGGKSCPDLLRQSAHCYIRTCPIQKCHVTEWTPWSPCSVTCGRGKQHRQRKIIHPRNFADEANDSTCKLPESSSRTCSVKC</sequence>
<dbReference type="PROSITE" id="PS51020">
    <property type="entry name" value="SPONDIN"/>
    <property type="match status" value="1"/>
</dbReference>
<keyword evidence="3" id="KW-0964">Secreted</keyword>
<evidence type="ECO:0000259" key="14">
    <source>
        <dbReference type="PROSITE" id="PS51019"/>
    </source>
</evidence>
<dbReference type="PANTHER" id="PTHR11311:SF16">
    <property type="entry name" value="SPONDIN-1"/>
    <property type="match status" value="1"/>
</dbReference>
<dbReference type="InterPro" id="IPR020901">
    <property type="entry name" value="Prtase_inh_Kunz-CS"/>
</dbReference>
<dbReference type="Proteomes" id="UP000046393">
    <property type="component" value="Unplaced"/>
</dbReference>
<dbReference type="PROSITE" id="PS00280">
    <property type="entry name" value="BPTI_KUNITZ_1"/>
    <property type="match status" value="1"/>
</dbReference>